<evidence type="ECO:0000259" key="13">
    <source>
        <dbReference type="PROSITE" id="PS50235"/>
    </source>
</evidence>
<comment type="similarity">
    <text evidence="2">Belongs to the peptidase C19 family.</text>
</comment>
<dbReference type="EC" id="3.4.19.12" evidence="3"/>
<accession>A0AB34K7P4</accession>
<dbReference type="SUPFAM" id="SSF54001">
    <property type="entry name" value="Cysteine proteinases"/>
    <property type="match status" value="1"/>
</dbReference>
<dbReference type="GO" id="GO:0016579">
    <property type="term" value="P:protein deubiquitination"/>
    <property type="evidence" value="ECO:0007669"/>
    <property type="project" value="InterPro"/>
</dbReference>
<dbReference type="GO" id="GO:0006508">
    <property type="term" value="P:proteolysis"/>
    <property type="evidence" value="ECO:0007669"/>
    <property type="project" value="UniProtKB-KW"/>
</dbReference>
<feature type="region of interest" description="Disordered" evidence="12">
    <location>
        <begin position="482"/>
        <end position="507"/>
    </location>
</feature>
<evidence type="ECO:0000256" key="11">
    <source>
        <dbReference type="PROSITE-ProRule" id="PRU00134"/>
    </source>
</evidence>
<evidence type="ECO:0000256" key="9">
    <source>
        <dbReference type="ARBA" id="ARBA00022807"/>
    </source>
</evidence>
<dbReference type="Gene3D" id="3.90.70.10">
    <property type="entry name" value="Cysteine proteinases"/>
    <property type="match status" value="1"/>
</dbReference>
<dbReference type="InterPro" id="IPR038765">
    <property type="entry name" value="Papain-like_cys_pep_sf"/>
</dbReference>
<evidence type="ECO:0000256" key="2">
    <source>
        <dbReference type="ARBA" id="ARBA00009085"/>
    </source>
</evidence>
<dbReference type="GO" id="GO:0005829">
    <property type="term" value="C:cytosol"/>
    <property type="evidence" value="ECO:0007669"/>
    <property type="project" value="TreeGrafter"/>
</dbReference>
<dbReference type="Proteomes" id="UP001515480">
    <property type="component" value="Unassembled WGS sequence"/>
</dbReference>
<keyword evidence="6 11" id="KW-0863">Zinc-finger</keyword>
<evidence type="ECO:0000256" key="7">
    <source>
        <dbReference type="ARBA" id="ARBA00022786"/>
    </source>
</evidence>
<dbReference type="PANTHER" id="PTHR24006:SF758">
    <property type="entry name" value="UBIQUITIN CARBOXYL-TERMINAL HYDROLASE 36"/>
    <property type="match status" value="1"/>
</dbReference>
<evidence type="ECO:0000256" key="6">
    <source>
        <dbReference type="ARBA" id="ARBA00022771"/>
    </source>
</evidence>
<dbReference type="GO" id="GO:0004843">
    <property type="term" value="F:cysteine-type deubiquitinase activity"/>
    <property type="evidence" value="ECO:0007669"/>
    <property type="project" value="UniProtKB-EC"/>
</dbReference>
<dbReference type="Gene3D" id="6.10.140.2220">
    <property type="match status" value="1"/>
</dbReference>
<dbReference type="InterPro" id="IPR050164">
    <property type="entry name" value="Peptidase_C19"/>
</dbReference>
<keyword evidence="10" id="KW-0862">Zinc</keyword>
<feature type="domain" description="USP" evidence="13">
    <location>
        <begin position="98"/>
        <end position="465"/>
    </location>
</feature>
<feature type="region of interest" description="Disordered" evidence="12">
    <location>
        <begin position="376"/>
        <end position="396"/>
    </location>
</feature>
<feature type="domain" description="MYND-type" evidence="14">
    <location>
        <begin position="17"/>
        <end position="55"/>
    </location>
</feature>
<reference evidence="15 16" key="1">
    <citation type="journal article" date="2024" name="Science">
        <title>Giant polyketide synthase enzymes in the biosynthesis of giant marine polyether toxins.</title>
        <authorList>
            <person name="Fallon T.R."/>
            <person name="Shende V.V."/>
            <person name="Wierzbicki I.H."/>
            <person name="Pendleton A.L."/>
            <person name="Watervoot N.F."/>
            <person name="Auber R.P."/>
            <person name="Gonzalez D.J."/>
            <person name="Wisecaver J.H."/>
            <person name="Moore B.S."/>
        </authorList>
    </citation>
    <scope>NUCLEOTIDE SEQUENCE [LARGE SCALE GENOMIC DNA]</scope>
    <source>
        <strain evidence="15 16">12B1</strain>
    </source>
</reference>
<keyword evidence="5" id="KW-0479">Metal-binding</keyword>
<dbReference type="Pfam" id="PF00443">
    <property type="entry name" value="UCH"/>
    <property type="match status" value="1"/>
</dbReference>
<dbReference type="GO" id="GO:0005634">
    <property type="term" value="C:nucleus"/>
    <property type="evidence" value="ECO:0007669"/>
    <property type="project" value="TreeGrafter"/>
</dbReference>
<organism evidence="15 16">
    <name type="scientific">Prymnesium parvum</name>
    <name type="common">Toxic golden alga</name>
    <dbReference type="NCBI Taxonomy" id="97485"/>
    <lineage>
        <taxon>Eukaryota</taxon>
        <taxon>Haptista</taxon>
        <taxon>Haptophyta</taxon>
        <taxon>Prymnesiophyceae</taxon>
        <taxon>Prymnesiales</taxon>
        <taxon>Prymnesiaceae</taxon>
        <taxon>Prymnesium</taxon>
    </lineage>
</organism>
<dbReference type="PANTHER" id="PTHR24006">
    <property type="entry name" value="UBIQUITIN CARBOXYL-TERMINAL HYDROLASE"/>
    <property type="match status" value="1"/>
</dbReference>
<gene>
    <name evidence="15" type="ORF">AB1Y20_001278</name>
</gene>
<evidence type="ECO:0000256" key="5">
    <source>
        <dbReference type="ARBA" id="ARBA00022723"/>
    </source>
</evidence>
<proteinExistence type="inferred from homology"/>
<keyword evidence="9" id="KW-0788">Thiol protease</keyword>
<feature type="region of interest" description="Disordered" evidence="12">
    <location>
        <begin position="539"/>
        <end position="601"/>
    </location>
</feature>
<comment type="caution">
    <text evidence="15">The sequence shown here is derived from an EMBL/GenBank/DDBJ whole genome shotgun (WGS) entry which is preliminary data.</text>
</comment>
<dbReference type="PROSITE" id="PS50865">
    <property type="entry name" value="ZF_MYND_2"/>
    <property type="match status" value="1"/>
</dbReference>
<dbReference type="InterPro" id="IPR028889">
    <property type="entry name" value="USP"/>
</dbReference>
<dbReference type="InterPro" id="IPR002893">
    <property type="entry name" value="Znf_MYND"/>
</dbReference>
<evidence type="ECO:0000256" key="1">
    <source>
        <dbReference type="ARBA" id="ARBA00000707"/>
    </source>
</evidence>
<evidence type="ECO:0000313" key="16">
    <source>
        <dbReference type="Proteomes" id="UP001515480"/>
    </source>
</evidence>
<evidence type="ECO:0000259" key="14">
    <source>
        <dbReference type="PROSITE" id="PS50865"/>
    </source>
</evidence>
<dbReference type="GO" id="GO:0008270">
    <property type="term" value="F:zinc ion binding"/>
    <property type="evidence" value="ECO:0007669"/>
    <property type="project" value="UniProtKB-KW"/>
</dbReference>
<evidence type="ECO:0000256" key="3">
    <source>
        <dbReference type="ARBA" id="ARBA00012759"/>
    </source>
</evidence>
<dbReference type="AlphaFoldDB" id="A0AB34K7P4"/>
<dbReference type="PROSITE" id="PS01360">
    <property type="entry name" value="ZF_MYND_1"/>
    <property type="match status" value="1"/>
</dbReference>
<comment type="catalytic activity">
    <reaction evidence="1">
        <text>Thiol-dependent hydrolysis of ester, thioester, amide, peptide and isopeptide bonds formed by the C-terminal Gly of ubiquitin (a 76-residue protein attached to proteins as an intracellular targeting signal).</text>
        <dbReference type="EC" id="3.4.19.12"/>
    </reaction>
</comment>
<dbReference type="SUPFAM" id="SSF144232">
    <property type="entry name" value="HIT/MYND zinc finger-like"/>
    <property type="match status" value="1"/>
</dbReference>
<sequence>MAPEASPPLPLARAKACACCSKTEGVLTRCSRCKMSYYCSRECQLADWKAHKGACAARAATGAASTPPRKPTPWKAFTPHLKAEEASRQMGTDSIPSAGLANLGNTCFLNCVLQCLVHSPPFWHYFSLPAHSEACTATSCVHCELCDFTKQYAAANNRVLAPRALVTRTSRTNGLQLGEMHDSQEFLLLLLDGLLKSNLHMAPTAGAQPLEVLERLTLQHHIFGGTLRSVIECSGCGHSISRAERLVQVELAVNKPGDEPDQSRGLCSWVRGAASRVGFTTPPKPSVSVEELLQEFVSAETLDDYRCDGCGIKSGEQQAKPGDEIEVKKRLTLSELPMVLVLTLKRYSMGMYGKISRPVTFGEELDLSEYYEVPKGEASKGEARSPGEAEASSDAHDDKRGVWARYRLCGVVVHHDVMNSCFFGHYVAYVRQGEEWLLMDDDDVTRSSWSAVSRQKAYMLFYQKVPEPEGDDSLPTGAAATTREISQLPRKEQASSSAAADGRASDGSAGALYDDLASAEGKCGEEAAAKELAAAHPAAAEGRGVEAHPSAHDSSCEDDSLTSLKEAASAAQTSSPLDEQPGSSSACAAEGPRPSLCPEAVPSTATAAAPVVARPAAAPSADAASASSSSLAIDAVQPVPAEQLVVVEGPRPPSQARGKKKGASKTIVVDATKQLNEMCLSAPTSSRGNTQTQTSKTYPPCYSIVKHTTFYKLTVFIPDCDFVQYPGCGGSVRPDKYVFRAPGKYDELEVAWPTAVIPELAVHTFNKRKRQVFVKVPIAPAAAEM</sequence>
<dbReference type="InterPro" id="IPR018200">
    <property type="entry name" value="USP_CS"/>
</dbReference>
<protein>
    <recommendedName>
        <fullName evidence="3">ubiquitinyl hydrolase 1</fullName>
        <ecNumber evidence="3">3.4.19.12</ecNumber>
    </recommendedName>
</protein>
<keyword evidence="4" id="KW-0645">Protease</keyword>
<keyword evidence="8" id="KW-0378">Hydrolase</keyword>
<feature type="compositionally biased region" description="Polar residues" evidence="12">
    <location>
        <begin position="570"/>
        <end position="586"/>
    </location>
</feature>
<evidence type="ECO:0000313" key="15">
    <source>
        <dbReference type="EMBL" id="KAL1530370.1"/>
    </source>
</evidence>
<dbReference type="InterPro" id="IPR001394">
    <property type="entry name" value="Peptidase_C19_UCH"/>
</dbReference>
<feature type="compositionally biased region" description="Basic and acidic residues" evidence="12">
    <location>
        <begin position="543"/>
        <end position="555"/>
    </location>
</feature>
<evidence type="ECO:0000256" key="4">
    <source>
        <dbReference type="ARBA" id="ARBA00022670"/>
    </source>
</evidence>
<feature type="compositionally biased region" description="Low complexity" evidence="12">
    <location>
        <begin position="494"/>
        <end position="507"/>
    </location>
</feature>
<keyword evidence="16" id="KW-1185">Reference proteome</keyword>
<evidence type="ECO:0000256" key="10">
    <source>
        <dbReference type="ARBA" id="ARBA00022833"/>
    </source>
</evidence>
<name>A0AB34K7P4_PRYPA</name>
<keyword evidence="7" id="KW-0833">Ubl conjugation pathway</keyword>
<evidence type="ECO:0000256" key="8">
    <source>
        <dbReference type="ARBA" id="ARBA00022801"/>
    </source>
</evidence>
<dbReference type="PROSITE" id="PS00972">
    <property type="entry name" value="USP_1"/>
    <property type="match status" value="1"/>
</dbReference>
<dbReference type="EMBL" id="JBGBPQ010000001">
    <property type="protein sequence ID" value="KAL1530370.1"/>
    <property type="molecule type" value="Genomic_DNA"/>
</dbReference>
<dbReference type="PROSITE" id="PS50235">
    <property type="entry name" value="USP_3"/>
    <property type="match status" value="1"/>
</dbReference>
<dbReference type="Pfam" id="PF01753">
    <property type="entry name" value="zf-MYND"/>
    <property type="match status" value="1"/>
</dbReference>
<evidence type="ECO:0000256" key="12">
    <source>
        <dbReference type="SAM" id="MobiDB-lite"/>
    </source>
</evidence>